<accession>A0A6I4MM98</accession>
<name>A0A6I4MM98_9ACTN</name>
<dbReference type="RefSeq" id="WP_151595886.1">
    <property type="nucleotide sequence ID" value="NZ_WBMS02000019.1"/>
</dbReference>
<evidence type="ECO:0000313" key="2">
    <source>
        <dbReference type="Proteomes" id="UP000462055"/>
    </source>
</evidence>
<gene>
    <name evidence="1" type="ORF">F8568_023740</name>
</gene>
<dbReference type="Proteomes" id="UP000462055">
    <property type="component" value="Unassembled WGS sequence"/>
</dbReference>
<dbReference type="EMBL" id="WBMS02000019">
    <property type="protein sequence ID" value="MWA03336.1"/>
    <property type="molecule type" value="Genomic_DNA"/>
</dbReference>
<proteinExistence type="predicted"/>
<comment type="caution">
    <text evidence="1">The sequence shown here is derived from an EMBL/GenBank/DDBJ whole genome shotgun (WGS) entry which is preliminary data.</text>
</comment>
<protein>
    <submittedName>
        <fullName evidence="1">Uncharacterized protein</fullName>
    </submittedName>
</protein>
<sequence>MRESFTAVLERNRTLAGEFATEPYEAAWAAEARWFVRTLKRTGAGTRLRVTTQISPDGLHWCDLDAEREITGDLVSWESAGFGGWLRLKGTVDAGAGAGADAGGDGTGTATVMIYLALKS</sequence>
<organism evidence="1 2">
    <name type="scientific">Actinomadura physcomitrii</name>
    <dbReference type="NCBI Taxonomy" id="2650748"/>
    <lineage>
        <taxon>Bacteria</taxon>
        <taxon>Bacillati</taxon>
        <taxon>Actinomycetota</taxon>
        <taxon>Actinomycetes</taxon>
        <taxon>Streptosporangiales</taxon>
        <taxon>Thermomonosporaceae</taxon>
        <taxon>Actinomadura</taxon>
    </lineage>
</organism>
<reference evidence="1" key="1">
    <citation type="submission" date="2019-12" db="EMBL/GenBank/DDBJ databases">
        <title>Actinomadura physcomitrii sp. nov., a novel actinomycete isolated from moss [Physcomitrium sphaericum (Ludw) Fuernr].</title>
        <authorList>
            <person name="Zhuang X."/>
        </authorList>
    </citation>
    <scope>NUCLEOTIDE SEQUENCE [LARGE SCALE GENOMIC DNA]</scope>
    <source>
        <strain evidence="1">LD22</strain>
    </source>
</reference>
<keyword evidence="2" id="KW-1185">Reference proteome</keyword>
<evidence type="ECO:0000313" key="1">
    <source>
        <dbReference type="EMBL" id="MWA03336.1"/>
    </source>
</evidence>
<dbReference type="AlphaFoldDB" id="A0A6I4MM98"/>